<feature type="compositionally biased region" description="Low complexity" evidence="1">
    <location>
        <begin position="417"/>
        <end position="427"/>
    </location>
</feature>
<protein>
    <submittedName>
        <fullName evidence="2">Uncharacterized protein</fullName>
    </submittedName>
</protein>
<evidence type="ECO:0000313" key="3">
    <source>
        <dbReference type="Proteomes" id="UP001189429"/>
    </source>
</evidence>
<comment type="caution">
    <text evidence="2">The sequence shown here is derived from an EMBL/GenBank/DDBJ whole genome shotgun (WGS) entry which is preliminary data.</text>
</comment>
<evidence type="ECO:0000256" key="1">
    <source>
        <dbReference type="SAM" id="MobiDB-lite"/>
    </source>
</evidence>
<organism evidence="2 3">
    <name type="scientific">Prorocentrum cordatum</name>
    <dbReference type="NCBI Taxonomy" id="2364126"/>
    <lineage>
        <taxon>Eukaryota</taxon>
        <taxon>Sar</taxon>
        <taxon>Alveolata</taxon>
        <taxon>Dinophyceae</taxon>
        <taxon>Prorocentrales</taxon>
        <taxon>Prorocentraceae</taxon>
        <taxon>Prorocentrum</taxon>
    </lineage>
</organism>
<dbReference type="Proteomes" id="UP001189429">
    <property type="component" value="Unassembled WGS sequence"/>
</dbReference>
<reference evidence="2" key="1">
    <citation type="submission" date="2023-10" db="EMBL/GenBank/DDBJ databases">
        <authorList>
            <person name="Chen Y."/>
            <person name="Shah S."/>
            <person name="Dougan E. K."/>
            <person name="Thang M."/>
            <person name="Chan C."/>
        </authorList>
    </citation>
    <scope>NUCLEOTIDE SEQUENCE [LARGE SCALE GENOMIC DNA]</scope>
</reference>
<evidence type="ECO:0000313" key="2">
    <source>
        <dbReference type="EMBL" id="CAK0904619.1"/>
    </source>
</evidence>
<feature type="non-terminal residue" evidence="2">
    <location>
        <position position="437"/>
    </location>
</feature>
<accession>A0ABN9Y1X9</accession>
<gene>
    <name evidence="2" type="ORF">PCOR1329_LOCUS80573</name>
</gene>
<keyword evidence="3" id="KW-1185">Reference proteome</keyword>
<dbReference type="EMBL" id="CAUYUJ010021427">
    <property type="protein sequence ID" value="CAK0904619.1"/>
    <property type="molecule type" value="Genomic_DNA"/>
</dbReference>
<feature type="non-terminal residue" evidence="2">
    <location>
        <position position="1"/>
    </location>
</feature>
<feature type="region of interest" description="Disordered" evidence="1">
    <location>
        <begin position="403"/>
        <end position="437"/>
    </location>
</feature>
<sequence length="437" mass="47391">APVPEAGESGECRLPAELVGKSTQCVCQCECHCTTEGSGSWSSIRWCCLFLLVAVGAFVVDVCFGRGLGRRTIPVTLKLEPLIFESEDGDPSMGALTQGRRPGRRLLLQDEDGAAVEWHERFLLARITGTKWVVMSKDFDLCQEDFGESDDLKSFAANGRLSKALGGMHVYLIDHFSFGRDRDYYMKTGEDLARPLRPDAAADPGNGADVVTTADAAGKAKLADAKDDAKDGSRWSRNDRCVFELKDGAVLAGGLEASFEIVQSVNDSRILLVEQDGQKRSRRTFSGALTKMDLVDFGAEWEIEGPRSIFFVCERIQEGSQGPVHRHYWRRSVLGLAVTDVGLGEHLLLSQLIEDALTIDQAQTCNLAAVELVSRRYCAIVMPELVDFVAVELASRAAALKGRRQTRGDAAVSQSLGPSTATAAPAKKGSKGSEGEK</sequence>
<proteinExistence type="predicted"/>
<name>A0ABN9Y1X9_9DINO</name>